<reference evidence="1 2" key="1">
    <citation type="submission" date="2023-02" db="EMBL/GenBank/DDBJ databases">
        <authorList>
            <person name="Olszewska D."/>
        </authorList>
    </citation>
    <scope>NUCLEOTIDE SEQUENCE [LARGE SCALE GENOMIC DNA]</scope>
    <source>
        <strain evidence="1 2">FDU301</strain>
    </source>
</reference>
<dbReference type="NCBIfam" id="NF041498">
    <property type="entry name" value="MobP2"/>
    <property type="match status" value="1"/>
</dbReference>
<dbReference type="RefSeq" id="WP_274588542.1">
    <property type="nucleotide sequence ID" value="NZ_JARAOX010000112.1"/>
</dbReference>
<dbReference type="InterPro" id="IPR041073">
    <property type="entry name" value="MobL"/>
</dbReference>
<organism evidence="1 2">
    <name type="scientific">Priestia megaterium</name>
    <name type="common">Bacillus megaterium</name>
    <dbReference type="NCBI Taxonomy" id="1404"/>
    <lineage>
        <taxon>Bacteria</taxon>
        <taxon>Bacillati</taxon>
        <taxon>Bacillota</taxon>
        <taxon>Bacilli</taxon>
        <taxon>Bacillales</taxon>
        <taxon>Bacillaceae</taxon>
        <taxon>Priestia</taxon>
    </lineage>
</organism>
<proteinExistence type="predicted"/>
<evidence type="ECO:0000313" key="1">
    <source>
        <dbReference type="EMBL" id="MDD9781405.1"/>
    </source>
</evidence>
<comment type="caution">
    <text evidence="1">The sequence shown here is derived from an EMBL/GenBank/DDBJ whole genome shotgun (WGS) entry which is preliminary data.</text>
</comment>
<sequence length="402" mass="48203">MTVSSVTPGVVLKTKFATSNLKAFQNYVDYVDRENSKKEYGAHEKLFTLYQDYLANPDKTSSLFTDQSDGLNEEEKKKLKQVFETAQANNSIMWQDVITFHNPWLEEQGLYDSRRHTVDEKKVMDITRQAVNDMLKREKLNGSAVWSAAIHYNTNNIHIHIATVEPHPTRERGMRKQSSLDAMKAKVVNQMTNRRENQKKINELIRKDMVDHKKKDSSLAWRNRELKPLFLLVYNYLPKDKRQWQYSYNTLKPLKPYIDTLSEKYIQKYHPKEYQQLMKTLDAEVNELKKVYGEGKVNQYRYKNYKQNKIDELYKRMGNAFLQEMKTYDKKQQRAQHLIEHVKSRKRSKGFHQHVSMHASLKRIERAFKSEYESWKNQQYYERLQRESQRNGQQHYEDERSY</sequence>
<evidence type="ECO:0000313" key="2">
    <source>
        <dbReference type="Proteomes" id="UP001213771"/>
    </source>
</evidence>
<dbReference type="EMBL" id="JARAOX010000112">
    <property type="protein sequence ID" value="MDD9781405.1"/>
    <property type="molecule type" value="Genomic_DNA"/>
</dbReference>
<accession>A0ABD4WMG0</accession>
<gene>
    <name evidence="1" type="primary">mobP2</name>
    <name evidence="1" type="ORF">PVE99_03105</name>
</gene>
<dbReference type="InterPro" id="IPR048101">
    <property type="entry name" value="MobP2"/>
</dbReference>
<protein>
    <submittedName>
        <fullName evidence="1">MobP2 family relaxase</fullName>
    </submittedName>
</protein>
<dbReference type="Pfam" id="PF18555">
    <property type="entry name" value="MobL"/>
    <property type="match status" value="1"/>
</dbReference>
<name>A0ABD4WMG0_PRIMG</name>
<dbReference type="AlphaFoldDB" id="A0ABD4WMG0"/>
<dbReference type="Proteomes" id="UP001213771">
    <property type="component" value="Unassembled WGS sequence"/>
</dbReference>